<keyword evidence="3" id="KW-1185">Reference proteome</keyword>
<dbReference type="InterPro" id="IPR001226">
    <property type="entry name" value="Flavodoxin_CS"/>
</dbReference>
<gene>
    <name evidence="2" type="ORF">HDG40_007155</name>
</gene>
<proteinExistence type="predicted"/>
<protein>
    <recommendedName>
        <fullName evidence="4">Flavodoxin-like domain-containing protein</fullName>
    </recommendedName>
</protein>
<reference evidence="2 3" key="1">
    <citation type="submission" date="2020-08" db="EMBL/GenBank/DDBJ databases">
        <title>Genomic Encyclopedia of Type Strains, Phase IV (KMG-V): Genome sequencing to study the core and pangenomes of soil and plant-associated prokaryotes.</title>
        <authorList>
            <person name="Whitman W."/>
        </authorList>
    </citation>
    <scope>NUCLEOTIDE SEQUENCE [LARGE SCALE GENOMIC DNA]</scope>
    <source>
        <strain evidence="2 3">JPY158</strain>
    </source>
</reference>
<evidence type="ECO:0000313" key="2">
    <source>
        <dbReference type="EMBL" id="MBB5428960.1"/>
    </source>
</evidence>
<dbReference type="GO" id="GO:0009055">
    <property type="term" value="F:electron transfer activity"/>
    <property type="evidence" value="ECO:0007669"/>
    <property type="project" value="InterPro"/>
</dbReference>
<dbReference type="EMBL" id="JACHDD010000017">
    <property type="protein sequence ID" value="MBB5428960.1"/>
    <property type="molecule type" value="Genomic_DNA"/>
</dbReference>
<comment type="cofactor">
    <cofactor evidence="1">
        <name>FMN</name>
        <dbReference type="ChEBI" id="CHEBI:58210"/>
    </cofactor>
</comment>
<dbReference type="Gene3D" id="3.40.50.360">
    <property type="match status" value="1"/>
</dbReference>
<name>A0A7W8QEV4_PARAM</name>
<evidence type="ECO:0000313" key="3">
    <source>
        <dbReference type="Proteomes" id="UP000592780"/>
    </source>
</evidence>
<dbReference type="GO" id="GO:0010181">
    <property type="term" value="F:FMN binding"/>
    <property type="evidence" value="ECO:0007669"/>
    <property type="project" value="InterPro"/>
</dbReference>
<evidence type="ECO:0000256" key="1">
    <source>
        <dbReference type="ARBA" id="ARBA00001917"/>
    </source>
</evidence>
<sequence>MMRYKILVVFYSRSGPTRKIASVLARMVGADVRPIRPLPCPSSSIKAEVPKCARMDEKSDERICERARFSTVRYGRCTSWTALSIVFAGKHAVWGLRPLSVDARHTPVPGHRVASALRAPLKPANFAFDRIIRVVQIEPFEHTHGYHAVPSAYKCIAAIDLQRTRFGQFESEVAFARPLPSDPVEPQNCESHRVDSIERIEMNGKPHESSPAQSNSWW</sequence>
<evidence type="ECO:0008006" key="4">
    <source>
        <dbReference type="Google" id="ProtNLM"/>
    </source>
</evidence>
<organism evidence="2 3">
    <name type="scientific">Paraburkholderia atlantica</name>
    <dbReference type="NCBI Taxonomy" id="2654982"/>
    <lineage>
        <taxon>Bacteria</taxon>
        <taxon>Pseudomonadati</taxon>
        <taxon>Pseudomonadota</taxon>
        <taxon>Betaproteobacteria</taxon>
        <taxon>Burkholderiales</taxon>
        <taxon>Burkholderiaceae</taxon>
        <taxon>Paraburkholderia</taxon>
    </lineage>
</organism>
<dbReference type="InterPro" id="IPR029039">
    <property type="entry name" value="Flavoprotein-like_sf"/>
</dbReference>
<accession>A0A7W8QEV4</accession>
<dbReference type="AlphaFoldDB" id="A0A7W8QEV4"/>
<dbReference type="PROSITE" id="PS00201">
    <property type="entry name" value="FLAVODOXIN"/>
    <property type="match status" value="1"/>
</dbReference>
<comment type="caution">
    <text evidence="2">The sequence shown here is derived from an EMBL/GenBank/DDBJ whole genome shotgun (WGS) entry which is preliminary data.</text>
</comment>
<dbReference type="Proteomes" id="UP000592780">
    <property type="component" value="Unassembled WGS sequence"/>
</dbReference>